<proteinExistence type="predicted"/>
<sequence>MKYFNTLYNKTLGEATDSELWQEINRREQEKIQQRSVGISYSKKKTDRWNKDQADKAPGVIKLP</sequence>
<dbReference type="RefSeq" id="WP_204823783.1">
    <property type="nucleotide sequence ID" value="NZ_JBHUGF010000010.1"/>
</dbReference>
<keyword evidence="3" id="KW-1185">Reference proteome</keyword>
<accession>A0ABW4UST3</accession>
<name>A0ABW4UST3_9BACL</name>
<dbReference type="EMBL" id="JBHUGF010000010">
    <property type="protein sequence ID" value="MFD1990081.1"/>
    <property type="molecule type" value="Genomic_DNA"/>
</dbReference>
<dbReference type="Proteomes" id="UP001597403">
    <property type="component" value="Unassembled WGS sequence"/>
</dbReference>
<feature type="region of interest" description="Disordered" evidence="1">
    <location>
        <begin position="43"/>
        <end position="64"/>
    </location>
</feature>
<comment type="caution">
    <text evidence="2">The sequence shown here is derived from an EMBL/GenBank/DDBJ whole genome shotgun (WGS) entry which is preliminary data.</text>
</comment>
<reference evidence="3" key="1">
    <citation type="journal article" date="2019" name="Int. J. Syst. Evol. Microbiol.">
        <title>The Global Catalogue of Microorganisms (GCM) 10K type strain sequencing project: providing services to taxonomists for standard genome sequencing and annotation.</title>
        <authorList>
            <consortium name="The Broad Institute Genomics Platform"/>
            <consortium name="The Broad Institute Genome Sequencing Center for Infectious Disease"/>
            <person name="Wu L."/>
            <person name="Ma J."/>
        </authorList>
    </citation>
    <scope>NUCLEOTIDE SEQUENCE [LARGE SCALE GENOMIC DNA]</scope>
    <source>
        <strain evidence="3">CGMCC 1.15067</strain>
    </source>
</reference>
<gene>
    <name evidence="2" type="ORF">ACFSGI_08935</name>
</gene>
<protein>
    <submittedName>
        <fullName evidence="2">Uncharacterized protein</fullName>
    </submittedName>
</protein>
<evidence type="ECO:0000313" key="2">
    <source>
        <dbReference type="EMBL" id="MFD1990081.1"/>
    </source>
</evidence>
<evidence type="ECO:0000256" key="1">
    <source>
        <dbReference type="SAM" id="MobiDB-lite"/>
    </source>
</evidence>
<organism evidence="2 3">
    <name type="scientific">Paenibacillus nicotianae</name>
    <dbReference type="NCBI Taxonomy" id="1526551"/>
    <lineage>
        <taxon>Bacteria</taxon>
        <taxon>Bacillati</taxon>
        <taxon>Bacillota</taxon>
        <taxon>Bacilli</taxon>
        <taxon>Bacillales</taxon>
        <taxon>Paenibacillaceae</taxon>
        <taxon>Paenibacillus</taxon>
    </lineage>
</organism>
<evidence type="ECO:0000313" key="3">
    <source>
        <dbReference type="Proteomes" id="UP001597403"/>
    </source>
</evidence>